<name>A0AAW3ZMC6_9GAMM</name>
<keyword evidence="3" id="KW-1185">Reference proteome</keyword>
<dbReference type="Proteomes" id="UP000613768">
    <property type="component" value="Unassembled WGS sequence"/>
</dbReference>
<organism evidence="2 3">
    <name type="scientific">Pseudomarimonas arenosa</name>
    <dbReference type="NCBI Taxonomy" id="2774145"/>
    <lineage>
        <taxon>Bacteria</taxon>
        <taxon>Pseudomonadati</taxon>
        <taxon>Pseudomonadota</taxon>
        <taxon>Gammaproteobacteria</taxon>
        <taxon>Lysobacterales</taxon>
        <taxon>Lysobacteraceae</taxon>
        <taxon>Pseudomarimonas</taxon>
    </lineage>
</organism>
<gene>
    <name evidence="2" type="ORF">IFO71_16260</name>
</gene>
<feature type="region of interest" description="Disordered" evidence="1">
    <location>
        <begin position="123"/>
        <end position="333"/>
    </location>
</feature>
<evidence type="ECO:0000256" key="1">
    <source>
        <dbReference type="SAM" id="MobiDB-lite"/>
    </source>
</evidence>
<protein>
    <submittedName>
        <fullName evidence="2">Uncharacterized protein</fullName>
    </submittedName>
</protein>
<dbReference type="AlphaFoldDB" id="A0AAW3ZMC6"/>
<dbReference type="EMBL" id="JACYTR010000046">
    <property type="protein sequence ID" value="MBD8527298.1"/>
    <property type="molecule type" value="Genomic_DNA"/>
</dbReference>
<feature type="non-terminal residue" evidence="2">
    <location>
        <position position="1"/>
    </location>
</feature>
<evidence type="ECO:0000313" key="3">
    <source>
        <dbReference type="Proteomes" id="UP000613768"/>
    </source>
</evidence>
<feature type="region of interest" description="Disordered" evidence="1">
    <location>
        <begin position="56"/>
        <end position="97"/>
    </location>
</feature>
<evidence type="ECO:0000313" key="2">
    <source>
        <dbReference type="EMBL" id="MBD8527298.1"/>
    </source>
</evidence>
<comment type="caution">
    <text evidence="2">The sequence shown here is derived from an EMBL/GenBank/DDBJ whole genome shotgun (WGS) entry which is preliminary data.</text>
</comment>
<feature type="compositionally biased region" description="Polar residues" evidence="1">
    <location>
        <begin position="123"/>
        <end position="135"/>
    </location>
</feature>
<feature type="compositionally biased region" description="Basic and acidic residues" evidence="1">
    <location>
        <begin position="313"/>
        <end position="333"/>
    </location>
</feature>
<proteinExistence type="predicted"/>
<sequence length="333" mass="35302">TDREQLLHEDIGSAHRASLPAVYLKDETSLRCEEVFQQPVKAASAAVKARAEVRRHATTASIGEHDAEPQAKPRSPVAPRSTTQAPRITPTGGNGGAKVVIGAGVVMVLAMGAYLVHKTTVGSNSEPKATATPTVSPKGDKDNHFRPMHPEDYLAPLPTPTGRIEQPKPAEVSSQPPTPSVSPSLTPKAPTAPTVSPKPAEVPRETPKRTVTTPSKPVAPVVNNGAVKPPKADPKPPMVAPVTQAPPTTTETPRTTPVVTKEDQRSVITTEETRRGTTRVKVDLGALFRGKPKPSSEEAAAEEPKKPGKVRGWLKDKFGKKDADQAKEDEGGE</sequence>
<feature type="compositionally biased region" description="Basic and acidic residues" evidence="1">
    <location>
        <begin position="260"/>
        <end position="275"/>
    </location>
</feature>
<reference evidence="2 3" key="1">
    <citation type="submission" date="2020-09" db="EMBL/GenBank/DDBJ databases">
        <title>Pseudoxanthomonas sp. CAU 1598 isolated from sand of Yaerae Beach.</title>
        <authorList>
            <person name="Kim W."/>
        </authorList>
    </citation>
    <scope>NUCLEOTIDE SEQUENCE [LARGE SCALE GENOMIC DNA]</scope>
    <source>
        <strain evidence="2 3">CAU 1598</strain>
    </source>
</reference>
<feature type="compositionally biased region" description="Low complexity" evidence="1">
    <location>
        <begin position="240"/>
        <end position="259"/>
    </location>
</feature>
<dbReference type="PRINTS" id="PR01217">
    <property type="entry name" value="PRICHEXTENSN"/>
</dbReference>
<accession>A0AAW3ZMC6</accession>
<feature type="compositionally biased region" description="Basic and acidic residues" evidence="1">
    <location>
        <begin position="138"/>
        <end position="152"/>
    </location>
</feature>